<dbReference type="EMBL" id="LIAE01009574">
    <property type="protein sequence ID" value="PAV69204.1"/>
    <property type="molecule type" value="Genomic_DNA"/>
</dbReference>
<evidence type="ECO:0000313" key="2">
    <source>
        <dbReference type="EMBL" id="PAV69204.1"/>
    </source>
</evidence>
<dbReference type="Proteomes" id="UP000218231">
    <property type="component" value="Unassembled WGS sequence"/>
</dbReference>
<evidence type="ECO:0000256" key="1">
    <source>
        <dbReference type="SAM" id="MobiDB-lite"/>
    </source>
</evidence>
<organism evidence="2 3">
    <name type="scientific">Diploscapter pachys</name>
    <dbReference type="NCBI Taxonomy" id="2018661"/>
    <lineage>
        <taxon>Eukaryota</taxon>
        <taxon>Metazoa</taxon>
        <taxon>Ecdysozoa</taxon>
        <taxon>Nematoda</taxon>
        <taxon>Chromadorea</taxon>
        <taxon>Rhabditida</taxon>
        <taxon>Rhabditina</taxon>
        <taxon>Rhabditomorpha</taxon>
        <taxon>Rhabditoidea</taxon>
        <taxon>Rhabditidae</taxon>
        <taxon>Diploscapter</taxon>
    </lineage>
</organism>
<dbReference type="STRING" id="2018661.A0A2A2K5H0"/>
<dbReference type="AlphaFoldDB" id="A0A2A2K5H0"/>
<proteinExistence type="predicted"/>
<sequence>MDLDGRVVSGLKRVDASEMEDGDDDKIDGAYTPDMLYTLGPTGVPVYAEVSTANNPNAAPRAPRDMPTTDGILVRGPMGKTIDDYDNYYFILADKIPKRKDGKNRYANFTNGKLVKDKNSEHIFVSADGPRLDAPVQLNELQKLLVESNVACAAEIGPKGMCEMRAISGAQKSADAPIGVVVTENGKAYFCQVGGAPLGAGETAQYLATYDKNAPPGAVLAKVLIKDGKAQPYTPAQAANMKNEKFRGIVVMGNKRQPVYVPGANPTEAEIKAADAATKSKLAGTSVDQAKLAIKESEGDAASVEFMNANEGFRQSSVFMYKNKGGAPGAGAAGGGGAAVAKGAEGCPPGTGPGDVRSVAFGMNGYQYEPQSKYLNR</sequence>
<feature type="region of interest" description="Disordered" evidence="1">
    <location>
        <begin position="54"/>
        <end position="73"/>
    </location>
</feature>
<accession>A0A2A2K5H0</accession>
<keyword evidence="3" id="KW-1185">Reference proteome</keyword>
<protein>
    <submittedName>
        <fullName evidence="2">Uncharacterized protein</fullName>
    </submittedName>
</protein>
<evidence type="ECO:0000313" key="3">
    <source>
        <dbReference type="Proteomes" id="UP000218231"/>
    </source>
</evidence>
<name>A0A2A2K5H0_9BILA</name>
<reference evidence="2 3" key="1">
    <citation type="journal article" date="2017" name="Curr. Biol.">
        <title>Genome architecture and evolution of a unichromosomal asexual nematode.</title>
        <authorList>
            <person name="Fradin H."/>
            <person name="Zegar C."/>
            <person name="Gutwein M."/>
            <person name="Lucas J."/>
            <person name="Kovtun M."/>
            <person name="Corcoran D."/>
            <person name="Baugh L.R."/>
            <person name="Kiontke K."/>
            <person name="Gunsalus K."/>
            <person name="Fitch D.H."/>
            <person name="Piano F."/>
        </authorList>
    </citation>
    <scope>NUCLEOTIDE SEQUENCE [LARGE SCALE GENOMIC DNA]</scope>
    <source>
        <strain evidence="2">PF1309</strain>
    </source>
</reference>
<gene>
    <name evidence="2" type="ORF">WR25_01547</name>
</gene>
<comment type="caution">
    <text evidence="2">The sequence shown here is derived from an EMBL/GenBank/DDBJ whole genome shotgun (WGS) entry which is preliminary data.</text>
</comment>